<evidence type="ECO:0000313" key="4">
    <source>
        <dbReference type="Proteomes" id="UP000494260"/>
    </source>
</evidence>
<evidence type="ECO:0000313" key="3">
    <source>
        <dbReference type="EMBL" id="VWD40805.1"/>
    </source>
</evidence>
<dbReference type="InterPro" id="IPR013830">
    <property type="entry name" value="SGNH_hydro"/>
</dbReference>
<feature type="domain" description="SGNH hydrolase-type esterase" evidence="2">
    <location>
        <begin position="209"/>
        <end position="404"/>
    </location>
</feature>
<dbReference type="RefSeq" id="WP_174954844.1">
    <property type="nucleotide sequence ID" value="NZ_CABVQH010000041.1"/>
</dbReference>
<dbReference type="Pfam" id="PF13472">
    <property type="entry name" value="Lipase_GDSL_2"/>
    <property type="match status" value="1"/>
</dbReference>
<accession>A0A6P3AAR4</accession>
<dbReference type="InterPro" id="IPR053140">
    <property type="entry name" value="GDSL_Rv0518-like"/>
</dbReference>
<evidence type="ECO:0000259" key="2">
    <source>
        <dbReference type="Pfam" id="PF13472"/>
    </source>
</evidence>
<dbReference type="Gene3D" id="3.40.50.1110">
    <property type="entry name" value="SGNH hydrolase"/>
    <property type="match status" value="1"/>
</dbReference>
<dbReference type="GO" id="GO:0016788">
    <property type="term" value="F:hydrolase activity, acting on ester bonds"/>
    <property type="evidence" value="ECO:0007669"/>
    <property type="project" value="UniProtKB-ARBA"/>
</dbReference>
<evidence type="ECO:0000256" key="1">
    <source>
        <dbReference type="SAM" id="SignalP"/>
    </source>
</evidence>
<dbReference type="CDD" id="cd01830">
    <property type="entry name" value="XynE_like"/>
    <property type="match status" value="1"/>
</dbReference>
<keyword evidence="1" id="KW-0732">Signal</keyword>
<dbReference type="InterPro" id="IPR036514">
    <property type="entry name" value="SGNH_hydro_sf"/>
</dbReference>
<feature type="signal peptide" evidence="1">
    <location>
        <begin position="1"/>
        <end position="25"/>
    </location>
</feature>
<dbReference type="Proteomes" id="UP000494260">
    <property type="component" value="Unassembled WGS sequence"/>
</dbReference>
<protein>
    <submittedName>
        <fullName evidence="3">Lipase</fullName>
    </submittedName>
</protein>
<dbReference type="PANTHER" id="PTHR43784">
    <property type="entry name" value="GDSL-LIKE LIPASE/ACYLHYDROLASE, PUTATIVE (AFU_ORTHOLOGUE AFUA_2G00820)-RELATED"/>
    <property type="match status" value="1"/>
</dbReference>
<dbReference type="EMBL" id="CABVQH010000041">
    <property type="protein sequence ID" value="VWD40805.1"/>
    <property type="molecule type" value="Genomic_DNA"/>
</dbReference>
<dbReference type="AlphaFoldDB" id="A0A6P3AAR4"/>
<gene>
    <name evidence="3" type="ORF">BLA18109_07378</name>
</gene>
<proteinExistence type="predicted"/>
<dbReference type="SUPFAM" id="SSF52266">
    <property type="entry name" value="SGNH hydrolase"/>
    <property type="match status" value="1"/>
</dbReference>
<organism evidence="3 4">
    <name type="scientific">Burkholderia lata (strain ATCC 17760 / DSM 23089 / LMG 22485 / NCIMB 9086 / R18194 / 383)</name>
    <dbReference type="NCBI Taxonomy" id="482957"/>
    <lineage>
        <taxon>Bacteria</taxon>
        <taxon>Pseudomonadati</taxon>
        <taxon>Pseudomonadota</taxon>
        <taxon>Betaproteobacteria</taxon>
        <taxon>Burkholderiales</taxon>
        <taxon>Burkholderiaceae</taxon>
        <taxon>Burkholderia</taxon>
        <taxon>Burkholderia cepacia complex</taxon>
    </lineage>
</organism>
<feature type="chain" id="PRO_5026833571" evidence="1">
    <location>
        <begin position="26"/>
        <end position="422"/>
    </location>
</feature>
<name>A0A6P3AAR4_BURL3</name>
<reference evidence="3 4" key="1">
    <citation type="submission" date="2019-09" db="EMBL/GenBank/DDBJ databases">
        <authorList>
            <person name="Depoorter E."/>
        </authorList>
    </citation>
    <scope>NUCLEOTIDE SEQUENCE [LARGE SCALE GENOMIC DNA]</scope>
    <source>
        <strain evidence="3">R-18109</strain>
    </source>
</reference>
<dbReference type="PANTHER" id="PTHR43784:SF2">
    <property type="entry name" value="GDSL-LIKE LIPASE_ACYLHYDROLASE, PUTATIVE (AFU_ORTHOLOGUE AFUA_2G00820)-RELATED"/>
    <property type="match status" value="1"/>
</dbReference>
<sequence length="422" mass="43897">MSFRSSIAAAVLGAAVFVSPLVASASTAPAGWVAAWATALQPIPDLAAPPPLYRAPDVAGRAVRQLVYPTVSGRAARIRVSNAYGRAPLVVEAASLARAGEGAALAGAAVPVRFGGKASVTLAPGQELESDPVAIDVAAGRPYAISLQMGANQRMTVWHRVSNQFNYVSAPGDHVSDPGAAAFRTRFTQYAWVSELAVEAGSARASVAAIGDSITDGLRSSVNRNRRWPDALARRLTASGTESIGVANLGISGNRLLSDSACYGTSLASRFERDALSRSGVKAAIVLIGINDINFAAMPPRAGLDCDHPHTQVTAASLIDGYRRLIEAAHRQGVKVFGATLTPAGLPAGRESIRLEVNRWIRSGSGFDGVVDFDAVLRDPARPSVLQRRYDSGDGIHPSDAGYTAMAEAVPVEQLQAAAGGK</sequence>